<evidence type="ECO:0000256" key="6">
    <source>
        <dbReference type="ARBA" id="ARBA00040563"/>
    </source>
</evidence>
<evidence type="ECO:0000256" key="2">
    <source>
        <dbReference type="ARBA" id="ARBA00022737"/>
    </source>
</evidence>
<comment type="function">
    <text evidence="4">Component of the ASTRA complex involved in chromatin remodeling.</text>
</comment>
<organism evidence="7 8">
    <name type="scientific">Ambrosiozyma monospora</name>
    <name type="common">Yeast</name>
    <name type="synonym">Endomycopsis monosporus</name>
    <dbReference type="NCBI Taxonomy" id="43982"/>
    <lineage>
        <taxon>Eukaryota</taxon>
        <taxon>Fungi</taxon>
        <taxon>Dikarya</taxon>
        <taxon>Ascomycota</taxon>
        <taxon>Saccharomycotina</taxon>
        <taxon>Pichiomycetes</taxon>
        <taxon>Pichiales</taxon>
        <taxon>Pichiaceae</taxon>
        <taxon>Ambrosiozyma</taxon>
    </lineage>
</organism>
<proteinExistence type="inferred from homology"/>
<evidence type="ECO:0000313" key="7">
    <source>
        <dbReference type="EMBL" id="GMG30911.1"/>
    </source>
</evidence>
<keyword evidence="1" id="KW-0853">WD repeat</keyword>
<evidence type="ECO:0000256" key="5">
    <source>
        <dbReference type="ARBA" id="ARBA00037931"/>
    </source>
</evidence>
<dbReference type="InterPro" id="IPR036322">
    <property type="entry name" value="WD40_repeat_dom_sf"/>
</dbReference>
<accession>A0A9W6YSA3</accession>
<keyword evidence="3" id="KW-0156">Chromatin regulator</keyword>
<dbReference type="OrthoDB" id="7668193at2759"/>
<name>A0A9W6YSA3_AMBMO</name>
<comment type="similarity">
    <text evidence="5">Belongs to the WD repeat ASA1 family.</text>
</comment>
<sequence>MPTSILPSNSKSQTNVRAKSLKSKASFRGHLSPVSAMLDFYLPSGFSYTVPTENCSEAQDSNEVFALLETTLITGDESGWVFWWDINTRRPIGSWKAHDGPVISIVQTGLRWKKVSDGNLAPMLTENEFGKLLTHGKDGEVIIWDMFELIRTENGNGYLWKRDSPLQRKVFATGNDISKWISPDKLFDMPVNPINFSNVASRENKLVTPSTQDSNCFDVYEISKVEKVYSLKRLHKAVSAVQQIEKNDKEINIQYDEESGRDFGVVMKIVWINDNVFSVGYESGHVVSFNLKGDNLRVISVNSSHYPCPILSLHYDPLTERLLAGSASSTITIDSLDNIENSVFLEIRNLSQTYNVKHKGISDISTRPNTVVLVTWDGFSRFYKYDGSGSLQFCRKVKKNVPSIDNMDSSTSTTSESQQQSSAILIMNKPQFRFSFLKGKGTLRFDNGRSKNIVKFRAEQAFDHCWLFTGYKDGKVALEDIETKM</sequence>
<protein>
    <recommendedName>
        <fullName evidence="6">ASTRA-associated protein 1</fullName>
    </recommendedName>
</protein>
<dbReference type="PANTHER" id="PTHR19854:SF1">
    <property type="entry name" value="GUANINE NUCLEOTIDE-BINDING PROTEIN SUBUNIT BETA-LIKE PROTEIN 1"/>
    <property type="match status" value="1"/>
</dbReference>
<dbReference type="Proteomes" id="UP001165063">
    <property type="component" value="Unassembled WGS sequence"/>
</dbReference>
<evidence type="ECO:0000256" key="4">
    <source>
        <dbReference type="ARBA" id="ARBA00037338"/>
    </source>
</evidence>
<dbReference type="EMBL" id="BSXU01001771">
    <property type="protein sequence ID" value="GMG30911.1"/>
    <property type="molecule type" value="Genomic_DNA"/>
</dbReference>
<keyword evidence="8" id="KW-1185">Reference proteome</keyword>
<dbReference type="GO" id="GO:0006325">
    <property type="term" value="P:chromatin organization"/>
    <property type="evidence" value="ECO:0007669"/>
    <property type="project" value="UniProtKB-KW"/>
</dbReference>
<reference evidence="7" key="1">
    <citation type="submission" date="2023-04" db="EMBL/GenBank/DDBJ databases">
        <title>Ambrosiozyma monospora NBRC 1965.</title>
        <authorList>
            <person name="Ichikawa N."/>
            <person name="Sato H."/>
            <person name="Tonouchi N."/>
        </authorList>
    </citation>
    <scope>NUCLEOTIDE SEQUENCE</scope>
    <source>
        <strain evidence="7">NBRC 1965</strain>
    </source>
</reference>
<dbReference type="AlphaFoldDB" id="A0A9W6YSA3"/>
<keyword evidence="2" id="KW-0677">Repeat</keyword>
<evidence type="ECO:0000256" key="1">
    <source>
        <dbReference type="ARBA" id="ARBA00022574"/>
    </source>
</evidence>
<dbReference type="PANTHER" id="PTHR19854">
    <property type="entry name" value="TRANSDUCIN BETA-LIKE 3"/>
    <property type="match status" value="1"/>
</dbReference>
<dbReference type="Gene3D" id="2.130.10.10">
    <property type="entry name" value="YVTN repeat-like/Quinoprotein amine dehydrogenase"/>
    <property type="match status" value="2"/>
</dbReference>
<dbReference type="InterPro" id="IPR015943">
    <property type="entry name" value="WD40/YVTN_repeat-like_dom_sf"/>
</dbReference>
<gene>
    <name evidence="7" type="ORF">Amon01_000391600</name>
</gene>
<evidence type="ECO:0000313" key="8">
    <source>
        <dbReference type="Proteomes" id="UP001165063"/>
    </source>
</evidence>
<evidence type="ECO:0000256" key="3">
    <source>
        <dbReference type="ARBA" id="ARBA00022853"/>
    </source>
</evidence>
<dbReference type="SUPFAM" id="SSF50978">
    <property type="entry name" value="WD40 repeat-like"/>
    <property type="match status" value="1"/>
</dbReference>
<comment type="caution">
    <text evidence="7">The sequence shown here is derived from an EMBL/GenBank/DDBJ whole genome shotgun (WGS) entry which is preliminary data.</text>
</comment>